<gene>
    <name evidence="2" type="ORF">QM012_003640</name>
</gene>
<proteinExistence type="predicted"/>
<dbReference type="InterPro" id="IPR046624">
    <property type="entry name" value="CSS2_C"/>
</dbReference>
<protein>
    <recommendedName>
        <fullName evidence="1">Secreted protein CSS2 C-terminal domain-containing protein</fullName>
    </recommendedName>
</protein>
<comment type="caution">
    <text evidence="2">The sequence shown here is derived from an EMBL/GenBank/DDBJ whole genome shotgun (WGS) entry which is preliminary data.</text>
</comment>
<evidence type="ECO:0000313" key="3">
    <source>
        <dbReference type="Proteomes" id="UP001341245"/>
    </source>
</evidence>
<keyword evidence="3" id="KW-1185">Reference proteome</keyword>
<evidence type="ECO:0000313" key="2">
    <source>
        <dbReference type="EMBL" id="KAK6000394.1"/>
    </source>
</evidence>
<dbReference type="Proteomes" id="UP001341245">
    <property type="component" value="Unassembled WGS sequence"/>
</dbReference>
<name>A0ABR0T7G8_AURPU</name>
<reference evidence="2 3" key="1">
    <citation type="submission" date="2023-11" db="EMBL/GenBank/DDBJ databases">
        <title>Draft genome sequence and annotation of the polyextremotolerant black yeast-like fungus Aureobasidium pullulans NRRL 62042.</title>
        <authorList>
            <person name="Dielentheis-Frenken M.R.E."/>
            <person name="Wibberg D."/>
            <person name="Blank L.M."/>
            <person name="Tiso T."/>
        </authorList>
    </citation>
    <scope>NUCLEOTIDE SEQUENCE [LARGE SCALE GENOMIC DNA]</scope>
    <source>
        <strain evidence="2 3">NRRL 62042</strain>
    </source>
</reference>
<dbReference type="Pfam" id="PF20521">
    <property type="entry name" value="DUF6736"/>
    <property type="match status" value="2"/>
</dbReference>
<organism evidence="2 3">
    <name type="scientific">Aureobasidium pullulans</name>
    <name type="common">Black yeast</name>
    <name type="synonym">Pullularia pullulans</name>
    <dbReference type="NCBI Taxonomy" id="5580"/>
    <lineage>
        <taxon>Eukaryota</taxon>
        <taxon>Fungi</taxon>
        <taxon>Dikarya</taxon>
        <taxon>Ascomycota</taxon>
        <taxon>Pezizomycotina</taxon>
        <taxon>Dothideomycetes</taxon>
        <taxon>Dothideomycetidae</taxon>
        <taxon>Dothideales</taxon>
        <taxon>Saccotheciaceae</taxon>
        <taxon>Aureobasidium</taxon>
    </lineage>
</organism>
<accession>A0ABR0T7G8</accession>
<dbReference type="EMBL" id="JASGXD010000017">
    <property type="protein sequence ID" value="KAK6000394.1"/>
    <property type="molecule type" value="Genomic_DNA"/>
</dbReference>
<evidence type="ECO:0000259" key="1">
    <source>
        <dbReference type="Pfam" id="PF20521"/>
    </source>
</evidence>
<feature type="domain" description="Secreted protein CSS2 C-terminal" evidence="1">
    <location>
        <begin position="178"/>
        <end position="261"/>
    </location>
</feature>
<feature type="domain" description="Secreted protein CSS2 C-terminal" evidence="1">
    <location>
        <begin position="40"/>
        <end position="155"/>
    </location>
</feature>
<sequence length="273" mass="29652">MKTGTFLLCAFVALTAVILRRIKFSDYFVATGILAATPQVQARESISHTSTPVAAMARNKADAALVMAAVAHMQSNQRTCASITGSAADISFRYTSIGENCHTTAKMDDIWTAIRKALNIPGKGYIHSTMCLRLTDGGSWKSFLAYGRSDVFDDTTICNDTLTFSKFVESGKEFSSSTTDMTSTAISSGSFEQIAYVYYAAGPDCATMSEIGFIKVALRQKLGKLDTRSIKEAVCVRFDEGGPWSGWLLYGRLGEMEPAAYCGPTLEDCRTCR</sequence>